<feature type="chain" id="PRO_5016709876" evidence="2">
    <location>
        <begin position="37"/>
        <end position="335"/>
    </location>
</feature>
<dbReference type="InterPro" id="IPR005064">
    <property type="entry name" value="BUG"/>
</dbReference>
<dbReference type="Pfam" id="PF03401">
    <property type="entry name" value="TctC"/>
    <property type="match status" value="1"/>
</dbReference>
<dbReference type="PIRSF" id="PIRSF017082">
    <property type="entry name" value="YflP"/>
    <property type="match status" value="1"/>
</dbReference>
<sequence>MAPKHKNALSPSNTTTRKLKPLLLALSLATASQALAQYPERPVTMIVPFPPGGVADTVARPVADAMSKALGKSVVIENKAGAGGAIGIGAAAHAKPDGYTVLLSLSSISILPEADKILGRTPAYGLDQFKPIARITADPTVLVVRADAPWKSAKDFIEAARENPKGITYGSSGLYGTMHVPMEILSQAAGISLSHIPYTGAGPAVAGLLGNHVQALATGPASVIQQIKAGKVRALAHWGDKSIASMPDVPSLKSLGHDATFIQWSGVFVPTDAPAEVTETLKTSLDKIAADPAFAKTIGNTGSPLDYLPADAFAQYWKQDAQGIAATVQKMGKIE</sequence>
<dbReference type="Proteomes" id="UP000264036">
    <property type="component" value="Unassembled WGS sequence"/>
</dbReference>
<gene>
    <name evidence="3" type="ORF">DD666_20840</name>
</gene>
<dbReference type="Gene3D" id="3.40.190.10">
    <property type="entry name" value="Periplasmic binding protein-like II"/>
    <property type="match status" value="1"/>
</dbReference>
<evidence type="ECO:0000313" key="3">
    <source>
        <dbReference type="EMBL" id="HBP31843.1"/>
    </source>
</evidence>
<dbReference type="PANTHER" id="PTHR42928">
    <property type="entry name" value="TRICARBOXYLATE-BINDING PROTEIN"/>
    <property type="match status" value="1"/>
</dbReference>
<keyword evidence="2" id="KW-0732">Signal</keyword>
<dbReference type="Gene3D" id="3.40.190.150">
    <property type="entry name" value="Bordetella uptake gene, domain 1"/>
    <property type="match status" value="1"/>
</dbReference>
<evidence type="ECO:0000313" key="4">
    <source>
        <dbReference type="Proteomes" id="UP000264036"/>
    </source>
</evidence>
<organism evidence="3 4">
    <name type="scientific">Advenella kashmirensis</name>
    <dbReference type="NCBI Taxonomy" id="310575"/>
    <lineage>
        <taxon>Bacteria</taxon>
        <taxon>Pseudomonadati</taxon>
        <taxon>Pseudomonadota</taxon>
        <taxon>Betaproteobacteria</taxon>
        <taxon>Burkholderiales</taxon>
        <taxon>Alcaligenaceae</taxon>
    </lineage>
</organism>
<name>A0A356LLD6_9BURK</name>
<dbReference type="InterPro" id="IPR042100">
    <property type="entry name" value="Bug_dom1"/>
</dbReference>
<dbReference type="EMBL" id="DOEK01000046">
    <property type="protein sequence ID" value="HBP31843.1"/>
    <property type="molecule type" value="Genomic_DNA"/>
</dbReference>
<accession>A0A356LLD6</accession>
<feature type="signal peptide" evidence="2">
    <location>
        <begin position="1"/>
        <end position="36"/>
    </location>
</feature>
<reference evidence="3 4" key="1">
    <citation type="journal article" date="2018" name="Nat. Biotechnol.">
        <title>A standardized bacterial taxonomy based on genome phylogeny substantially revises the tree of life.</title>
        <authorList>
            <person name="Parks D.H."/>
            <person name="Chuvochina M."/>
            <person name="Waite D.W."/>
            <person name="Rinke C."/>
            <person name="Skarshewski A."/>
            <person name="Chaumeil P.A."/>
            <person name="Hugenholtz P."/>
        </authorList>
    </citation>
    <scope>NUCLEOTIDE SEQUENCE [LARGE SCALE GENOMIC DNA]</scope>
    <source>
        <strain evidence="3">UBA10707</strain>
    </source>
</reference>
<evidence type="ECO:0000256" key="1">
    <source>
        <dbReference type="ARBA" id="ARBA00006987"/>
    </source>
</evidence>
<evidence type="ECO:0000256" key="2">
    <source>
        <dbReference type="SAM" id="SignalP"/>
    </source>
</evidence>
<dbReference type="PANTHER" id="PTHR42928:SF5">
    <property type="entry name" value="BLR1237 PROTEIN"/>
    <property type="match status" value="1"/>
</dbReference>
<protein>
    <submittedName>
        <fullName evidence="3">Tat pathway signal protein</fullName>
    </submittedName>
</protein>
<proteinExistence type="inferred from homology"/>
<comment type="caution">
    <text evidence="3">The sequence shown here is derived from an EMBL/GenBank/DDBJ whole genome shotgun (WGS) entry which is preliminary data.</text>
</comment>
<dbReference type="CDD" id="cd07012">
    <property type="entry name" value="PBP2_Bug_TTT"/>
    <property type="match status" value="1"/>
</dbReference>
<comment type="similarity">
    <text evidence="1">Belongs to the UPF0065 (bug) family.</text>
</comment>
<dbReference type="AlphaFoldDB" id="A0A356LLD6"/>
<dbReference type="SUPFAM" id="SSF53850">
    <property type="entry name" value="Periplasmic binding protein-like II"/>
    <property type="match status" value="1"/>
</dbReference>